<dbReference type="SUPFAM" id="SSF56281">
    <property type="entry name" value="Metallo-hydrolase/oxidoreductase"/>
    <property type="match status" value="1"/>
</dbReference>
<reference evidence="6 7" key="1">
    <citation type="journal article" date="2016" name="Nat. Commun.">
        <title>Thousands of microbial genomes shed light on interconnected biogeochemical processes in an aquifer system.</title>
        <authorList>
            <person name="Anantharaman K."/>
            <person name="Brown C.T."/>
            <person name="Hug L.A."/>
            <person name="Sharon I."/>
            <person name="Castelle C.J."/>
            <person name="Probst A.J."/>
            <person name="Thomas B.C."/>
            <person name="Singh A."/>
            <person name="Wilkins M.J."/>
            <person name="Karaoz U."/>
            <person name="Brodie E.L."/>
            <person name="Williams K.H."/>
            <person name="Hubbard S.S."/>
            <person name="Banfield J.F."/>
        </authorList>
    </citation>
    <scope>NUCLEOTIDE SEQUENCE [LARGE SCALE GENOMIC DNA]</scope>
</reference>
<evidence type="ECO:0000256" key="4">
    <source>
        <dbReference type="ARBA" id="ARBA00022833"/>
    </source>
</evidence>
<dbReference type="InterPro" id="IPR001279">
    <property type="entry name" value="Metallo-B-lactamas"/>
</dbReference>
<evidence type="ECO:0000256" key="3">
    <source>
        <dbReference type="ARBA" id="ARBA00022801"/>
    </source>
</evidence>
<feature type="domain" description="Metallo-beta-lactamase" evidence="5">
    <location>
        <begin position="12"/>
        <end position="157"/>
    </location>
</feature>
<keyword evidence="4" id="KW-0862">Zinc</keyword>
<dbReference type="EMBL" id="MHRA01000024">
    <property type="protein sequence ID" value="OHA15333.1"/>
    <property type="molecule type" value="Genomic_DNA"/>
</dbReference>
<name>A0A1G2LUU4_9BACT</name>
<accession>A0A1G2LUU4</accession>
<dbReference type="InterPro" id="IPR036866">
    <property type="entry name" value="RibonucZ/Hydroxyglut_hydro"/>
</dbReference>
<proteinExistence type="predicted"/>
<dbReference type="Proteomes" id="UP000178116">
    <property type="component" value="Unassembled WGS sequence"/>
</dbReference>
<protein>
    <recommendedName>
        <fullName evidence="5">Metallo-beta-lactamase domain-containing protein</fullName>
    </recommendedName>
</protein>
<dbReference type="SMART" id="SM00849">
    <property type="entry name" value="Lactamase_B"/>
    <property type="match status" value="1"/>
</dbReference>
<evidence type="ECO:0000256" key="1">
    <source>
        <dbReference type="ARBA" id="ARBA00001947"/>
    </source>
</evidence>
<dbReference type="Gene3D" id="3.60.15.10">
    <property type="entry name" value="Ribonuclease Z/Hydroxyacylglutathione hydrolase-like"/>
    <property type="match status" value="1"/>
</dbReference>
<comment type="caution">
    <text evidence="6">The sequence shown here is derived from an EMBL/GenBank/DDBJ whole genome shotgun (WGS) entry which is preliminary data.</text>
</comment>
<dbReference type="Pfam" id="PF00753">
    <property type="entry name" value="Lactamase_B"/>
    <property type="match status" value="2"/>
</dbReference>
<dbReference type="PANTHER" id="PTHR46233">
    <property type="entry name" value="HYDROXYACYLGLUTATHIONE HYDROLASE GLOC"/>
    <property type="match status" value="1"/>
</dbReference>
<evidence type="ECO:0000313" key="7">
    <source>
        <dbReference type="Proteomes" id="UP000178116"/>
    </source>
</evidence>
<dbReference type="GO" id="GO:0016787">
    <property type="term" value="F:hydrolase activity"/>
    <property type="evidence" value="ECO:0007669"/>
    <property type="project" value="UniProtKB-KW"/>
</dbReference>
<evidence type="ECO:0000259" key="5">
    <source>
        <dbReference type="SMART" id="SM00849"/>
    </source>
</evidence>
<evidence type="ECO:0000256" key="2">
    <source>
        <dbReference type="ARBA" id="ARBA00022723"/>
    </source>
</evidence>
<keyword evidence="3" id="KW-0378">Hydrolase</keyword>
<sequence length="175" mass="19604">MTIKKIVVGPFETNCYLIADSRTKEVVIVDPGAEAEKILSTIKKSDLKPKFILLTHEHPDHAGALEFIVEAADIECRSARDGDEIELGNLKIKAMATSGHTPKSFCYFIEDNIFSGDTLFKRGIGRTDLEGGDYNAIKKSLRRLMEFPDNFKVWPGHGEKTTIAEEKKNNPFLTF</sequence>
<keyword evidence="2" id="KW-0479">Metal-binding</keyword>
<organism evidence="6 7">
    <name type="scientific">Candidatus Tagabacteria bacterium RIFCSPLOWO2_01_FULL_42_9</name>
    <dbReference type="NCBI Taxonomy" id="1802296"/>
    <lineage>
        <taxon>Bacteria</taxon>
        <taxon>Candidatus Tagaibacteriota</taxon>
    </lineage>
</organism>
<comment type="cofactor">
    <cofactor evidence="1">
        <name>Zn(2+)</name>
        <dbReference type="ChEBI" id="CHEBI:29105"/>
    </cofactor>
</comment>
<dbReference type="GO" id="GO:0046872">
    <property type="term" value="F:metal ion binding"/>
    <property type="evidence" value="ECO:0007669"/>
    <property type="project" value="UniProtKB-KW"/>
</dbReference>
<dbReference type="AlphaFoldDB" id="A0A1G2LUU4"/>
<dbReference type="InterPro" id="IPR051453">
    <property type="entry name" value="MBL_Glyoxalase_II"/>
</dbReference>
<dbReference type="PANTHER" id="PTHR46233:SF3">
    <property type="entry name" value="HYDROXYACYLGLUTATHIONE HYDROLASE GLOC"/>
    <property type="match status" value="1"/>
</dbReference>
<gene>
    <name evidence="6" type="ORF">A3A10_01845</name>
</gene>
<evidence type="ECO:0000313" key="6">
    <source>
        <dbReference type="EMBL" id="OHA15333.1"/>
    </source>
</evidence>